<dbReference type="InterPro" id="IPR041698">
    <property type="entry name" value="Methyltransf_25"/>
</dbReference>
<protein>
    <submittedName>
        <fullName evidence="5">SAM-dependent methyltransferase</fullName>
    </submittedName>
</protein>
<dbReference type="PANTHER" id="PTHR43464">
    <property type="entry name" value="METHYLTRANSFERASE"/>
    <property type="match status" value="1"/>
</dbReference>
<dbReference type="AlphaFoldDB" id="A0A1A0VV86"/>
<gene>
    <name evidence="5" type="ORF">A5760_00010</name>
</gene>
<keyword evidence="3" id="KW-0949">S-adenosyl-L-methionine</keyword>
<evidence type="ECO:0000259" key="4">
    <source>
        <dbReference type="Pfam" id="PF13649"/>
    </source>
</evidence>
<dbReference type="RefSeq" id="WP_064878057.1">
    <property type="nucleotide sequence ID" value="NZ_LZSX01000023.1"/>
</dbReference>
<dbReference type="Proteomes" id="UP000091914">
    <property type="component" value="Unassembled WGS sequence"/>
</dbReference>
<name>A0A1A0VV86_9MYCO</name>
<accession>A0A1A0VV86</accession>
<dbReference type="Gene3D" id="3.40.50.150">
    <property type="entry name" value="Vaccinia Virus protein VP39"/>
    <property type="match status" value="1"/>
</dbReference>
<dbReference type="OrthoDB" id="3825914at2"/>
<dbReference type="GO" id="GO:0008168">
    <property type="term" value="F:methyltransferase activity"/>
    <property type="evidence" value="ECO:0007669"/>
    <property type="project" value="UniProtKB-KW"/>
</dbReference>
<keyword evidence="1 5" id="KW-0489">Methyltransferase</keyword>
<proteinExistence type="predicted"/>
<keyword evidence="2 5" id="KW-0808">Transferase</keyword>
<dbReference type="EMBL" id="LZSX01000023">
    <property type="protein sequence ID" value="OBB87111.1"/>
    <property type="molecule type" value="Genomic_DNA"/>
</dbReference>
<sequence>MPTFNVNTVNWDELYEGKASYAPGDPGWNIGELQPALAALERKGLFEGPVLDSGCGVGVTSLALAEKGYEVVGLDRSVNAIERATQAAAHRGLTVKFDVADLSHSTGYEKHFNTVIDGLVFHCLPEGLRHGYIESSAHALKPGGNFFALVFATEAFPPDADFGPRPFTERQLRSIVGEHLVVDDIQPARAWINVPTVLPEGFEYRNVIIGQDGRAQLPSWLVSAHRA</sequence>
<evidence type="ECO:0000256" key="1">
    <source>
        <dbReference type="ARBA" id="ARBA00022603"/>
    </source>
</evidence>
<feature type="domain" description="Methyltransferase" evidence="4">
    <location>
        <begin position="50"/>
        <end position="144"/>
    </location>
</feature>
<evidence type="ECO:0000256" key="2">
    <source>
        <dbReference type="ARBA" id="ARBA00022679"/>
    </source>
</evidence>
<dbReference type="GO" id="GO:0032259">
    <property type="term" value="P:methylation"/>
    <property type="evidence" value="ECO:0007669"/>
    <property type="project" value="UniProtKB-KW"/>
</dbReference>
<dbReference type="InterPro" id="IPR029063">
    <property type="entry name" value="SAM-dependent_MTases_sf"/>
</dbReference>
<evidence type="ECO:0000313" key="6">
    <source>
        <dbReference type="Proteomes" id="UP000091914"/>
    </source>
</evidence>
<evidence type="ECO:0000256" key="3">
    <source>
        <dbReference type="ARBA" id="ARBA00022691"/>
    </source>
</evidence>
<dbReference type="PANTHER" id="PTHR43464:SF19">
    <property type="entry name" value="UBIQUINONE BIOSYNTHESIS O-METHYLTRANSFERASE, MITOCHONDRIAL"/>
    <property type="match status" value="1"/>
</dbReference>
<dbReference type="Pfam" id="PF13649">
    <property type="entry name" value="Methyltransf_25"/>
    <property type="match status" value="1"/>
</dbReference>
<evidence type="ECO:0000313" key="5">
    <source>
        <dbReference type="EMBL" id="OBB87111.1"/>
    </source>
</evidence>
<dbReference type="CDD" id="cd02440">
    <property type="entry name" value="AdoMet_MTases"/>
    <property type="match status" value="1"/>
</dbReference>
<comment type="caution">
    <text evidence="5">The sequence shown here is derived from an EMBL/GenBank/DDBJ whole genome shotgun (WGS) entry which is preliminary data.</text>
</comment>
<reference evidence="5 6" key="1">
    <citation type="submission" date="2016-06" db="EMBL/GenBank/DDBJ databases">
        <authorList>
            <person name="Kjaerup R.B."/>
            <person name="Dalgaard T.S."/>
            <person name="Juul-Madsen H.R."/>
        </authorList>
    </citation>
    <scope>NUCLEOTIDE SEQUENCE [LARGE SCALE GENOMIC DNA]</scope>
    <source>
        <strain evidence="5 6">852002-51834_SCH5396731</strain>
    </source>
</reference>
<dbReference type="SUPFAM" id="SSF53335">
    <property type="entry name" value="S-adenosyl-L-methionine-dependent methyltransferases"/>
    <property type="match status" value="1"/>
</dbReference>
<organism evidence="5 6">
    <name type="scientific">Mycobacterium colombiense</name>
    <dbReference type="NCBI Taxonomy" id="339268"/>
    <lineage>
        <taxon>Bacteria</taxon>
        <taxon>Bacillati</taxon>
        <taxon>Actinomycetota</taxon>
        <taxon>Actinomycetes</taxon>
        <taxon>Mycobacteriales</taxon>
        <taxon>Mycobacteriaceae</taxon>
        <taxon>Mycobacterium</taxon>
        <taxon>Mycobacterium avium complex (MAC)</taxon>
    </lineage>
</organism>